<keyword evidence="10" id="KW-0067">ATP-binding</keyword>
<dbReference type="EC" id="3.1.1.29" evidence="3"/>
<evidence type="ECO:0000256" key="11">
    <source>
        <dbReference type="ARBA" id="ARBA00022842"/>
    </source>
</evidence>
<dbReference type="GO" id="GO:0051607">
    <property type="term" value="P:defense response to virus"/>
    <property type="evidence" value="ECO:0007669"/>
    <property type="project" value="UniProtKB-KW"/>
</dbReference>
<dbReference type="Pfam" id="PF01981">
    <property type="entry name" value="PTH2"/>
    <property type="match status" value="1"/>
</dbReference>
<dbReference type="GO" id="GO:0050688">
    <property type="term" value="P:regulation of defense response to virus"/>
    <property type="evidence" value="ECO:0007669"/>
    <property type="project" value="UniProtKB-KW"/>
</dbReference>
<evidence type="ECO:0000256" key="4">
    <source>
        <dbReference type="ARBA" id="ARBA00022721"/>
    </source>
</evidence>
<comment type="caution">
    <text evidence="26">The sequence shown here is derived from an EMBL/GenBank/DDBJ whole genome shotgun (WGS) entry which is preliminary data.</text>
</comment>
<evidence type="ECO:0000256" key="12">
    <source>
        <dbReference type="ARBA" id="ARBA00022884"/>
    </source>
</evidence>
<dbReference type="Pfam" id="PF00636">
    <property type="entry name" value="Ribonuclease_3"/>
    <property type="match status" value="2"/>
</dbReference>
<dbReference type="SUPFAM" id="SSF102462">
    <property type="entry name" value="Peptidyl-tRNA hydrolase II"/>
    <property type="match status" value="1"/>
</dbReference>
<evidence type="ECO:0000256" key="20">
    <source>
        <dbReference type="SAM" id="MobiDB-lite"/>
    </source>
</evidence>
<evidence type="ECO:0000256" key="18">
    <source>
        <dbReference type="PROSITE-ProRule" id="PRU00657"/>
    </source>
</evidence>
<feature type="domain" description="RNase III" evidence="22">
    <location>
        <begin position="1021"/>
        <end position="1200"/>
    </location>
</feature>
<keyword evidence="4" id="KW-0930">Antiviral protein</keyword>
<keyword evidence="7" id="KW-0547">Nucleotide-binding</keyword>
<feature type="domain" description="Helicase C-terminal" evidence="24">
    <location>
        <begin position="300"/>
        <end position="472"/>
    </location>
</feature>
<evidence type="ECO:0000256" key="15">
    <source>
        <dbReference type="ARBA" id="ARBA00025403"/>
    </source>
</evidence>
<evidence type="ECO:0000256" key="5">
    <source>
        <dbReference type="ARBA" id="ARBA00022723"/>
    </source>
</evidence>
<dbReference type="GO" id="GO:0005634">
    <property type="term" value="C:nucleus"/>
    <property type="evidence" value="ECO:0007669"/>
    <property type="project" value="TreeGrafter"/>
</dbReference>
<keyword evidence="6" id="KW-0677">Repeat</keyword>
<evidence type="ECO:0000256" key="10">
    <source>
        <dbReference type="ARBA" id="ARBA00022840"/>
    </source>
</evidence>
<dbReference type="GO" id="GO:0030422">
    <property type="term" value="P:siRNA processing"/>
    <property type="evidence" value="ECO:0007669"/>
    <property type="project" value="TreeGrafter"/>
</dbReference>
<evidence type="ECO:0000256" key="1">
    <source>
        <dbReference type="ARBA" id="ARBA00001936"/>
    </source>
</evidence>
<feature type="domain" description="DRBM" evidence="21">
    <location>
        <begin position="1230"/>
        <end position="1292"/>
    </location>
</feature>
<evidence type="ECO:0000256" key="2">
    <source>
        <dbReference type="ARBA" id="ARBA00001946"/>
    </source>
</evidence>
<proteinExistence type="inferred from homology"/>
<dbReference type="InterPro" id="IPR002833">
    <property type="entry name" value="PTH2"/>
</dbReference>
<evidence type="ECO:0000256" key="7">
    <source>
        <dbReference type="ARBA" id="ARBA00022741"/>
    </source>
</evidence>
<evidence type="ECO:0000256" key="3">
    <source>
        <dbReference type="ARBA" id="ARBA00013260"/>
    </source>
</evidence>
<organism evidence="26 27">
    <name type="scientific">Purpureocillium lavendulum</name>
    <dbReference type="NCBI Taxonomy" id="1247861"/>
    <lineage>
        <taxon>Eukaryota</taxon>
        <taxon>Fungi</taxon>
        <taxon>Dikarya</taxon>
        <taxon>Ascomycota</taxon>
        <taxon>Pezizomycotina</taxon>
        <taxon>Sordariomycetes</taxon>
        <taxon>Hypocreomycetidae</taxon>
        <taxon>Hypocreales</taxon>
        <taxon>Ophiocordycipitaceae</taxon>
        <taxon>Purpureocillium</taxon>
    </lineage>
</organism>
<dbReference type="Pfam" id="PF00271">
    <property type="entry name" value="Helicase_C"/>
    <property type="match status" value="1"/>
</dbReference>
<dbReference type="FunFam" id="1.10.1520.10:FF:000032">
    <property type="entry name" value="Dicer-like protein 2"/>
    <property type="match status" value="1"/>
</dbReference>
<dbReference type="PROSITE" id="PS50137">
    <property type="entry name" value="DS_RBD"/>
    <property type="match status" value="1"/>
</dbReference>
<evidence type="ECO:0000256" key="8">
    <source>
        <dbReference type="ARBA" id="ARBA00022801"/>
    </source>
</evidence>
<comment type="cofactor">
    <cofactor evidence="2">
        <name>Mg(2+)</name>
        <dbReference type="ChEBI" id="CHEBI:18420"/>
    </cofactor>
</comment>
<dbReference type="EMBL" id="JAQHRD010000005">
    <property type="protein sequence ID" value="KAJ6440749.1"/>
    <property type="molecule type" value="Genomic_DNA"/>
</dbReference>
<dbReference type="CDD" id="cd00593">
    <property type="entry name" value="RIBOc"/>
    <property type="match status" value="2"/>
</dbReference>
<dbReference type="PANTHER" id="PTHR14950:SF37">
    <property type="entry name" value="ENDORIBONUCLEASE DICER"/>
    <property type="match status" value="1"/>
</dbReference>
<feature type="domain" description="Helicase ATP-binding" evidence="23">
    <location>
        <begin position="1"/>
        <end position="134"/>
    </location>
</feature>
<dbReference type="GO" id="GO:0046872">
    <property type="term" value="F:metal ion binding"/>
    <property type="evidence" value="ECO:0007669"/>
    <property type="project" value="UniProtKB-KW"/>
</dbReference>
<dbReference type="Gene3D" id="1.10.1520.10">
    <property type="entry name" value="Ribonuclease III domain"/>
    <property type="match status" value="2"/>
</dbReference>
<evidence type="ECO:0000256" key="16">
    <source>
        <dbReference type="ARBA" id="ARBA00038050"/>
    </source>
</evidence>
<keyword evidence="27" id="KW-1185">Reference proteome</keyword>
<dbReference type="InterPro" id="IPR000999">
    <property type="entry name" value="RNase_III_dom"/>
</dbReference>
<dbReference type="PROSITE" id="PS51327">
    <property type="entry name" value="DICER_DSRBF"/>
    <property type="match status" value="1"/>
</dbReference>
<evidence type="ECO:0000259" key="22">
    <source>
        <dbReference type="PROSITE" id="PS50142"/>
    </source>
</evidence>
<dbReference type="InterPro" id="IPR038248">
    <property type="entry name" value="Dicer_dimer_sf"/>
</dbReference>
<dbReference type="SMART" id="SM00535">
    <property type="entry name" value="RIBOc"/>
    <property type="match status" value="2"/>
</dbReference>
<comment type="cofactor">
    <cofactor evidence="1">
        <name>Mn(2+)</name>
        <dbReference type="ChEBI" id="CHEBI:29035"/>
    </cofactor>
</comment>
<dbReference type="PROSITE" id="PS51194">
    <property type="entry name" value="HELICASE_CTER"/>
    <property type="match status" value="1"/>
</dbReference>
<keyword evidence="14" id="KW-0464">Manganese</keyword>
<evidence type="ECO:0000259" key="21">
    <source>
        <dbReference type="PROSITE" id="PS50137"/>
    </source>
</evidence>
<evidence type="ECO:0000256" key="19">
    <source>
        <dbReference type="SAM" id="Coils"/>
    </source>
</evidence>
<dbReference type="GO" id="GO:0005524">
    <property type="term" value="F:ATP binding"/>
    <property type="evidence" value="ECO:0007669"/>
    <property type="project" value="UniProtKB-KW"/>
</dbReference>
<dbReference type="InterPro" id="IPR001650">
    <property type="entry name" value="Helicase_C-like"/>
</dbReference>
<dbReference type="SMART" id="SM00490">
    <property type="entry name" value="HELICc"/>
    <property type="match status" value="1"/>
</dbReference>
<dbReference type="InterPro" id="IPR014001">
    <property type="entry name" value="Helicase_ATP-bd"/>
</dbReference>
<dbReference type="SUPFAM" id="SSF52540">
    <property type="entry name" value="P-loop containing nucleoside triphosphate hydrolases"/>
    <property type="match status" value="1"/>
</dbReference>
<dbReference type="GO" id="GO:0005737">
    <property type="term" value="C:cytoplasm"/>
    <property type="evidence" value="ECO:0007669"/>
    <property type="project" value="TreeGrafter"/>
</dbReference>
<evidence type="ECO:0000259" key="23">
    <source>
        <dbReference type="PROSITE" id="PS51192"/>
    </source>
</evidence>
<keyword evidence="5" id="KW-0479">Metal-binding</keyword>
<dbReference type="InterPro" id="IPR023476">
    <property type="entry name" value="Pep_tRNA_hydro_II_dom_sf"/>
</dbReference>
<evidence type="ECO:0000256" key="9">
    <source>
        <dbReference type="ARBA" id="ARBA00022806"/>
    </source>
</evidence>
<feature type="compositionally biased region" description="Acidic residues" evidence="20">
    <location>
        <begin position="1589"/>
        <end position="1600"/>
    </location>
</feature>
<comment type="similarity">
    <text evidence="16">Belongs to the PTH2 family.</text>
</comment>
<feature type="region of interest" description="Disordered" evidence="20">
    <location>
        <begin position="1587"/>
        <end position="1616"/>
    </location>
</feature>
<comment type="function">
    <text evidence="15">Dicer-like endonuclease involved in cleaving double-stranded RNA in the RNA interference (RNAi) pathway. Produces 21 to 25 bp dsRNAs (siRNAs) which target the selective destruction of homologous RNAs leading to sequence-specific suppression of gene expression, called post-transcriptional gene silencing (PTGS). Part of a broad host defense response against viral infection and transposons.</text>
</comment>
<dbReference type="CDD" id="cd02430">
    <property type="entry name" value="PTH2"/>
    <property type="match status" value="1"/>
</dbReference>
<evidence type="ECO:0000256" key="17">
    <source>
        <dbReference type="ARBA" id="ARBA00048707"/>
    </source>
</evidence>
<feature type="coiled-coil region" evidence="19">
    <location>
        <begin position="437"/>
        <end position="471"/>
    </location>
</feature>
<feature type="region of interest" description="Disordered" evidence="20">
    <location>
        <begin position="1522"/>
        <end position="1542"/>
    </location>
</feature>
<evidence type="ECO:0000256" key="6">
    <source>
        <dbReference type="ARBA" id="ARBA00022737"/>
    </source>
</evidence>
<evidence type="ECO:0000313" key="27">
    <source>
        <dbReference type="Proteomes" id="UP001163105"/>
    </source>
</evidence>
<dbReference type="InterPro" id="IPR014720">
    <property type="entry name" value="dsRBD_dom"/>
</dbReference>
<dbReference type="SUPFAM" id="SSF69065">
    <property type="entry name" value="RNase III domain-like"/>
    <property type="match status" value="2"/>
</dbReference>
<protein>
    <recommendedName>
        <fullName evidence="3">peptidyl-tRNA hydrolase</fullName>
        <ecNumber evidence="3">3.1.1.29</ecNumber>
    </recommendedName>
</protein>
<keyword evidence="19" id="KW-0175">Coiled coil</keyword>
<dbReference type="Gene3D" id="3.30.160.380">
    <property type="entry name" value="Dicer dimerisation domain"/>
    <property type="match status" value="1"/>
</dbReference>
<evidence type="ECO:0000259" key="24">
    <source>
        <dbReference type="PROSITE" id="PS51194"/>
    </source>
</evidence>
<dbReference type="PROSITE" id="PS00517">
    <property type="entry name" value="RNASE_3_1"/>
    <property type="match status" value="2"/>
</dbReference>
<dbReference type="PROSITE" id="PS51192">
    <property type="entry name" value="HELICASE_ATP_BIND_1"/>
    <property type="match status" value="1"/>
</dbReference>
<dbReference type="Gene3D" id="3.40.50.300">
    <property type="entry name" value="P-loop containing nucleotide triphosphate hydrolases"/>
    <property type="match status" value="2"/>
</dbReference>
<dbReference type="PANTHER" id="PTHR14950">
    <property type="entry name" value="DICER-RELATED"/>
    <property type="match status" value="1"/>
</dbReference>
<feature type="domain" description="RNase III" evidence="22">
    <location>
        <begin position="851"/>
        <end position="981"/>
    </location>
</feature>
<reference evidence="26" key="1">
    <citation type="submission" date="2023-01" db="EMBL/GenBank/DDBJ databases">
        <title>The growth and conidiation of Purpureocillium lavendulum are regulated by nitrogen source and histone H3K14 acetylation.</title>
        <authorList>
            <person name="Tang P."/>
            <person name="Han J."/>
            <person name="Zhang C."/>
            <person name="Tang P."/>
            <person name="Qi F."/>
            <person name="Zhang K."/>
            <person name="Liang L."/>
        </authorList>
    </citation>
    <scope>NUCLEOTIDE SEQUENCE</scope>
    <source>
        <strain evidence="26">YMF1.00683</strain>
    </source>
</reference>
<dbReference type="Proteomes" id="UP001163105">
    <property type="component" value="Unassembled WGS sequence"/>
</dbReference>
<evidence type="ECO:0000259" key="25">
    <source>
        <dbReference type="PROSITE" id="PS51327"/>
    </source>
</evidence>
<dbReference type="SUPFAM" id="SSF54768">
    <property type="entry name" value="dsRNA-binding domain-like"/>
    <property type="match status" value="1"/>
</dbReference>
<name>A0AB34FPP6_9HYPO</name>
<evidence type="ECO:0000256" key="13">
    <source>
        <dbReference type="ARBA" id="ARBA00023118"/>
    </source>
</evidence>
<dbReference type="InterPro" id="IPR005034">
    <property type="entry name" value="Dicer_dimerisation"/>
</dbReference>
<dbReference type="NCBIfam" id="TIGR00283">
    <property type="entry name" value="arch_pth2"/>
    <property type="match status" value="1"/>
</dbReference>
<dbReference type="Pfam" id="PF03368">
    <property type="entry name" value="Dicer_dimer"/>
    <property type="match status" value="1"/>
</dbReference>
<sequence length="1763" mass="196805">MRAYQLEMLDQSLRQNVIVAFEVIRLQVPSVHLKLLTGNDNINSWDASTWDTLLDGVRIIVTTYQVLLDALCHAFVRLEQLSLLVFDEGSKIMTDFYHRRGTQHTRPAILGLTATPSVRSTTEDIETLEAILDAKCISPTLHREELLKCVKKPHILNLPYDGQHFTSKTASMCSLERARHGLDIMRDPYILGLRADPTDRNRRALTRAIEKYDTYSQNQIDGLWSRCVQVADQLGPWAADLYLWKATTAYLSRLGEADDFFDQWSSEEKRYVGDFLHQVSPMQPPSMPQRGEDVSSKVTILLQELLSMEDPVTGIIFAKDRVIVRMLWELLASSPRIVEKYNVGFVVGASNFQSRRKNLYEFLDQADQLALQKFRSGKINLLVATSVLEEGIDVPACNLVVCFDNPETPKSFFQRRGRARMRNSRLVLISERSSNIVRQWEALEDELRRVYEDEEREIRQLEALEDSEETSSTFFEVEKTGARLDFDNAKQHLEHFCRILSQGEFIDSRPDYIIQRHPETLPPRLSATVLLPPTIPEELRRVDGESTWLSEKNATKEVAFRAYVALYRAGLVNDNLLPFKFDNIPGVETRAAEVDVEPPFNPWSDVAKAWHRRGRKWLYGLHLDDETYGQSEYDLLVPADLDQLQPIKLFLTYNKTCLVRFSSKRLLSEEEAARMPDHTSALLSLVFAHRWTVDDRPHVVRVCSKSSISRRQIGAARFDPRDERLKSGQYLVRDASGTPFLYEGSLPSRPPMEQVQHPFFDYELAPKEELYLVLSRWTKRSDFLHRLHTDPNAIGTMKPYPWVLPQSSATVDRIPAKNAQFGMILPSIIHEVEVMLTAKVLAGTLLQRVGISDLRLVREAISARSASEPVNYERLEFLGDSILKYCSSLQAASDHPNWPEGYLSFFRDRLIANARLCRAALDSGLAKFILTRPFTGQKWRPLYLDNFLQQGDQPAKGRRLSTKTLADVVESLIGASYIDGGIPKAIACISTFLRECKWRDVEKSRERLFHLQPDTPLPSVLERLESLLGYSFRKKSLLVEAVTHASYVVDAGQRSYERLEFLGDAVLDNIIVTRLFAVEPPLPHYQMHLLKTAMVNGDFLAFAVMEHGLRQREHVITRDLQVVDKDVSVPLWKFMRHNSVAIGLEQDTISQRFESLRGDICDAMNHGTQYPWALLARVQAKKFYSDLFEAIIGAVWVDSGSKESCEQVLSRFGILSYLDRIVHDKVRVQHPKEELGQWAMTQTVTYEVDMAESADGEKTYLCKVHVGNRVVAEVDDGVSKEEAKTKAAQEAFGVDGGVLEGPDAVVAQDGGAEAALDVATLEHPGVLLDIIGPDDGVDVARGVRPEALEGDVAVAGLAAGLGAGVRGAHEELDVEARAQCGHGWAVEQEAVEEAQAQQRGRAVVVAVAVVVPAAPADAVAAAAEALLSSSSSSRRRSGCDAGSADDTLALRAATAESGTGHWPTEFWSSLESSVGCVQRRTIKVLGKMSRRRRASVVLPLDEQPDMPRMRALLSLVMMVEDGTDSQTDDPTTRPPAMPSDQGAQTGVILTTALATFVTGWLFGVFTTRGYLISPGLADERRRFHRDPVESDESDVDEDDTLLDHAPNWANGVQADRRQGLRVDATAAAAAPRPAAALVDNGEECKLVLVVRTDLGMTKGKIAAQCSHATLACYKALARAAPDAPQRKVLARWEKLGQAKIAVQVKSQDEMLELRRKARALGLTAEVIQDAGRTQIEAGSMTVLGVGPAPRSLVDQVTGHLKLL</sequence>
<dbReference type="InterPro" id="IPR027417">
    <property type="entry name" value="P-loop_NTPase"/>
</dbReference>
<evidence type="ECO:0000256" key="14">
    <source>
        <dbReference type="ARBA" id="ARBA00023211"/>
    </source>
</evidence>
<keyword evidence="9 26" id="KW-0347">Helicase</keyword>
<dbReference type="GO" id="GO:0003723">
    <property type="term" value="F:RNA binding"/>
    <property type="evidence" value="ECO:0007669"/>
    <property type="project" value="UniProtKB-UniRule"/>
</dbReference>
<gene>
    <name evidence="26" type="ORF">O9K51_06540</name>
</gene>
<dbReference type="NCBIfam" id="NF003314">
    <property type="entry name" value="PRK04322.1"/>
    <property type="match status" value="1"/>
</dbReference>
<feature type="domain" description="Dicer dsRNA-binding fold" evidence="25">
    <location>
        <begin position="489"/>
        <end position="586"/>
    </location>
</feature>
<keyword evidence="11" id="KW-0460">Magnesium</keyword>
<dbReference type="GO" id="GO:0004045">
    <property type="term" value="F:peptidyl-tRNA hydrolase activity"/>
    <property type="evidence" value="ECO:0007669"/>
    <property type="project" value="UniProtKB-EC"/>
</dbReference>
<comment type="catalytic activity">
    <reaction evidence="17">
        <text>an N-acyl-L-alpha-aminoacyl-tRNA + H2O = an N-acyl-L-amino acid + a tRNA + H(+)</text>
        <dbReference type="Rhea" id="RHEA:54448"/>
        <dbReference type="Rhea" id="RHEA-COMP:10123"/>
        <dbReference type="Rhea" id="RHEA-COMP:13883"/>
        <dbReference type="ChEBI" id="CHEBI:15377"/>
        <dbReference type="ChEBI" id="CHEBI:15378"/>
        <dbReference type="ChEBI" id="CHEBI:59874"/>
        <dbReference type="ChEBI" id="CHEBI:78442"/>
        <dbReference type="ChEBI" id="CHEBI:138191"/>
        <dbReference type="EC" id="3.1.1.29"/>
    </reaction>
</comment>
<dbReference type="PROSITE" id="PS50142">
    <property type="entry name" value="RNASE_3_2"/>
    <property type="match status" value="2"/>
</dbReference>
<comment type="similarity">
    <text evidence="18">Belongs to the helicase family. Dicer subfamily.</text>
</comment>
<dbReference type="InterPro" id="IPR036389">
    <property type="entry name" value="RNase_III_sf"/>
</dbReference>
<evidence type="ECO:0000313" key="26">
    <source>
        <dbReference type="EMBL" id="KAJ6440749.1"/>
    </source>
</evidence>
<dbReference type="GO" id="GO:0004525">
    <property type="term" value="F:ribonuclease III activity"/>
    <property type="evidence" value="ECO:0007669"/>
    <property type="project" value="InterPro"/>
</dbReference>
<keyword evidence="8" id="KW-0378">Hydrolase</keyword>
<dbReference type="Gene3D" id="3.40.1490.10">
    <property type="entry name" value="Bit1"/>
    <property type="match status" value="1"/>
</dbReference>
<accession>A0AB34FPP6</accession>
<dbReference type="FunFam" id="3.40.1490.10:FF:000001">
    <property type="entry name" value="Peptidyl-tRNA hydrolase 2"/>
    <property type="match status" value="1"/>
</dbReference>
<dbReference type="GO" id="GO:0004386">
    <property type="term" value="F:helicase activity"/>
    <property type="evidence" value="ECO:0007669"/>
    <property type="project" value="UniProtKB-KW"/>
</dbReference>
<keyword evidence="12 18" id="KW-0694">RNA-binding</keyword>
<dbReference type="Gene3D" id="3.30.160.20">
    <property type="match status" value="1"/>
</dbReference>
<keyword evidence="13" id="KW-0051">Antiviral defense</keyword>